<dbReference type="InterPro" id="IPR003856">
    <property type="entry name" value="LPS_length_determ_N"/>
</dbReference>
<evidence type="ECO:0000256" key="8">
    <source>
        <dbReference type="ARBA" id="ARBA00022989"/>
    </source>
</evidence>
<evidence type="ECO:0000256" key="5">
    <source>
        <dbReference type="ARBA" id="ARBA00022475"/>
    </source>
</evidence>
<dbReference type="GO" id="GO:0004713">
    <property type="term" value="F:protein tyrosine kinase activity"/>
    <property type="evidence" value="ECO:0007669"/>
    <property type="project" value="TreeGrafter"/>
</dbReference>
<keyword evidence="16" id="KW-0418">Kinase</keyword>
<dbReference type="InterPro" id="IPR032807">
    <property type="entry name" value="GNVR"/>
</dbReference>
<evidence type="ECO:0000313" key="16">
    <source>
        <dbReference type="EMBL" id="VTQ65382.1"/>
    </source>
</evidence>
<evidence type="ECO:0000313" key="17">
    <source>
        <dbReference type="Proteomes" id="UP000352698"/>
    </source>
</evidence>
<dbReference type="EMBL" id="CABEEP010000001">
    <property type="protein sequence ID" value="VTQ65382.1"/>
    <property type="molecule type" value="Genomic_DNA"/>
</dbReference>
<keyword evidence="9 13" id="KW-0472">Membrane</keyword>
<dbReference type="GO" id="GO:0005886">
    <property type="term" value="C:plasma membrane"/>
    <property type="evidence" value="ECO:0007669"/>
    <property type="project" value="UniProtKB-SubCell"/>
</dbReference>
<name>A0A1V8VZN5_ENTHR</name>
<dbReference type="AlphaFoldDB" id="A0A1V8VZN5"/>
<comment type="subcellular location">
    <subcellularLocation>
        <location evidence="1">Cell membrane</location>
        <topology evidence="1">Multi-pass membrane protein</topology>
    </subcellularLocation>
</comment>
<dbReference type="Proteomes" id="UP000352698">
    <property type="component" value="Unassembled WGS sequence"/>
</dbReference>
<comment type="similarity">
    <text evidence="3">Belongs to the CpsC/CapA family.</text>
</comment>
<comment type="caution">
    <text evidence="16">The sequence shown here is derived from an EMBL/GenBank/DDBJ whole genome shotgun (WGS) entry which is preliminary data.</text>
</comment>
<evidence type="ECO:0000256" key="9">
    <source>
        <dbReference type="ARBA" id="ARBA00023136"/>
    </source>
</evidence>
<dbReference type="PANTHER" id="PTHR32309">
    <property type="entry name" value="TYROSINE-PROTEIN KINASE"/>
    <property type="match status" value="1"/>
</dbReference>
<evidence type="ECO:0000256" key="6">
    <source>
        <dbReference type="ARBA" id="ARBA00022692"/>
    </source>
</evidence>
<dbReference type="PANTHER" id="PTHR32309:SF13">
    <property type="entry name" value="FERRIC ENTEROBACTIN TRANSPORT PROTEIN FEPE"/>
    <property type="match status" value="1"/>
</dbReference>
<evidence type="ECO:0000256" key="7">
    <source>
        <dbReference type="ARBA" id="ARBA00022903"/>
    </source>
</evidence>
<keyword evidence="5" id="KW-1003">Cell membrane</keyword>
<keyword evidence="6 13" id="KW-0812">Transmembrane</keyword>
<comment type="pathway">
    <text evidence="2">Capsule biogenesis; capsule polysaccharide biosynthesis.</text>
</comment>
<keyword evidence="10" id="KW-0270">Exopolysaccharide synthesis</keyword>
<accession>A0A1V8VZN5</accession>
<feature type="domain" description="Tyrosine-protein kinase G-rich" evidence="15">
    <location>
        <begin position="142"/>
        <end position="196"/>
    </location>
</feature>
<evidence type="ECO:0000259" key="14">
    <source>
        <dbReference type="Pfam" id="PF02706"/>
    </source>
</evidence>
<sequence length="265" mass="29874">MEAVINLNEILSWLKKRILLIICTLIGGFAVATGITYFVITPTYSSSAELIVQSKNEIVNHNLQSEVHANVLLINTYKDMILGDIVLNEATEYLENKFAYYLTKDQLRKNIQIIQSSDSQMFHIKVMSDEAEKAANIANVLAYTFEEKVKEVLDVNKVTITSIAQANQLPVSPNKRLNLFLGAFLGLLLGIGMAVLLEILDKTVKDEHFLATMGYPVLGIISEMSNKEIESGQSIQLTTYSRQGTHTHRQRARTHLSRENRFTRK</sequence>
<gene>
    <name evidence="16" type="primary">cap8A_2</name>
    <name evidence="16" type="ORF">NCTC12204_01710</name>
</gene>
<feature type="transmembrane region" description="Helical" evidence="13">
    <location>
        <begin position="18"/>
        <end position="40"/>
    </location>
</feature>
<evidence type="ECO:0000256" key="11">
    <source>
        <dbReference type="ARBA" id="ARBA00045736"/>
    </source>
</evidence>
<comment type="function">
    <text evidence="11">Required for CpsD phosphorylation. Involved in the regulation of capsular polysaccharide biosynthesis. May be part of a complex that directs the coordinated polymerization and export to the cell surface of the capsular polysaccharide.</text>
</comment>
<dbReference type="STRING" id="1354.A6P53_07775"/>
<evidence type="ECO:0000259" key="15">
    <source>
        <dbReference type="Pfam" id="PF13807"/>
    </source>
</evidence>
<dbReference type="Pfam" id="PF02706">
    <property type="entry name" value="Wzz"/>
    <property type="match status" value="1"/>
</dbReference>
<feature type="domain" description="Polysaccharide chain length determinant N-terminal" evidence="14">
    <location>
        <begin position="5"/>
        <end position="91"/>
    </location>
</feature>
<feature type="transmembrane region" description="Helical" evidence="13">
    <location>
        <begin position="179"/>
        <end position="200"/>
    </location>
</feature>
<dbReference type="Pfam" id="PF13807">
    <property type="entry name" value="GNVR"/>
    <property type="match status" value="1"/>
</dbReference>
<keyword evidence="7" id="KW-0972">Capsule biogenesis/degradation</keyword>
<evidence type="ECO:0000256" key="13">
    <source>
        <dbReference type="SAM" id="Phobius"/>
    </source>
</evidence>
<feature type="compositionally biased region" description="Basic and acidic residues" evidence="12">
    <location>
        <begin position="256"/>
        <end position="265"/>
    </location>
</feature>
<dbReference type="GO" id="GO:0000271">
    <property type="term" value="P:polysaccharide biosynthetic process"/>
    <property type="evidence" value="ECO:0007669"/>
    <property type="project" value="UniProtKB-KW"/>
</dbReference>
<feature type="compositionally biased region" description="Basic residues" evidence="12">
    <location>
        <begin position="245"/>
        <end position="255"/>
    </location>
</feature>
<evidence type="ECO:0000256" key="10">
    <source>
        <dbReference type="ARBA" id="ARBA00023169"/>
    </source>
</evidence>
<evidence type="ECO:0000256" key="3">
    <source>
        <dbReference type="ARBA" id="ARBA00006683"/>
    </source>
</evidence>
<evidence type="ECO:0000256" key="1">
    <source>
        <dbReference type="ARBA" id="ARBA00004651"/>
    </source>
</evidence>
<reference evidence="16 17" key="1">
    <citation type="submission" date="2019-05" db="EMBL/GenBank/DDBJ databases">
        <authorList>
            <consortium name="Pathogen Informatics"/>
        </authorList>
    </citation>
    <scope>NUCLEOTIDE SEQUENCE [LARGE SCALE GENOMIC DNA]</scope>
    <source>
        <strain evidence="16 17">NCTC12204</strain>
    </source>
</reference>
<evidence type="ECO:0000256" key="12">
    <source>
        <dbReference type="SAM" id="MobiDB-lite"/>
    </source>
</evidence>
<proteinExistence type="inferred from homology"/>
<organism evidence="16 17">
    <name type="scientific">Enterococcus hirae</name>
    <dbReference type="NCBI Taxonomy" id="1354"/>
    <lineage>
        <taxon>Bacteria</taxon>
        <taxon>Bacillati</taxon>
        <taxon>Bacillota</taxon>
        <taxon>Bacilli</taxon>
        <taxon>Lactobacillales</taxon>
        <taxon>Enterococcaceae</taxon>
        <taxon>Enterococcus</taxon>
    </lineage>
</organism>
<evidence type="ECO:0000256" key="4">
    <source>
        <dbReference type="ARBA" id="ARBA00020739"/>
    </source>
</evidence>
<dbReference type="InterPro" id="IPR050445">
    <property type="entry name" value="Bact_polysacc_biosynth/exp"/>
</dbReference>
<protein>
    <recommendedName>
        <fullName evidence="4">Capsular polysaccharide biosynthesis protein CpsC</fullName>
    </recommendedName>
</protein>
<keyword evidence="8 13" id="KW-1133">Transmembrane helix</keyword>
<feature type="region of interest" description="Disordered" evidence="12">
    <location>
        <begin position="242"/>
        <end position="265"/>
    </location>
</feature>
<evidence type="ECO:0000256" key="2">
    <source>
        <dbReference type="ARBA" id="ARBA00005132"/>
    </source>
</evidence>
<keyword evidence="16" id="KW-0808">Transferase</keyword>
<dbReference type="RefSeq" id="WP_010737789.1">
    <property type="nucleotide sequence ID" value="NZ_AP027299.1"/>
</dbReference>